<dbReference type="Proteomes" id="UP001054889">
    <property type="component" value="Unassembled WGS sequence"/>
</dbReference>
<evidence type="ECO:0000313" key="3">
    <source>
        <dbReference type="Proteomes" id="UP001054889"/>
    </source>
</evidence>
<evidence type="ECO:0000259" key="1">
    <source>
        <dbReference type="Pfam" id="PF14655"/>
    </source>
</evidence>
<feature type="domain" description="Rab3-GAP regulatory subunit N-terminal" evidence="1">
    <location>
        <begin position="32"/>
        <end position="268"/>
    </location>
</feature>
<dbReference type="InterPro" id="IPR026059">
    <property type="entry name" value="Rab3GAP2"/>
</dbReference>
<dbReference type="PANTHER" id="PTHR12472:SF0">
    <property type="entry name" value="RAB3 GTPASE-ACTIVATING PROTEIN NON-CATALYTIC SUBUNIT"/>
    <property type="match status" value="1"/>
</dbReference>
<gene>
    <name evidence="2" type="primary">ga16165</name>
    <name evidence="2" type="ORF">PR202_ga16165</name>
</gene>
<dbReference type="Pfam" id="PF14655">
    <property type="entry name" value="RAB3GAP2_N"/>
    <property type="match status" value="2"/>
</dbReference>
<name>A0AAV5CKX3_ELECO</name>
<proteinExistence type="predicted"/>
<dbReference type="InterPro" id="IPR032839">
    <property type="entry name" value="RAB3GAP_N"/>
</dbReference>
<protein>
    <recommendedName>
        <fullName evidence="1">Rab3-GAP regulatory subunit N-terminal domain-containing protein</fullName>
    </recommendedName>
</protein>
<comment type="caution">
    <text evidence="2">The sequence shown here is derived from an EMBL/GenBank/DDBJ whole genome shotgun (WGS) entry which is preliminary data.</text>
</comment>
<reference evidence="2" key="1">
    <citation type="journal article" date="2018" name="DNA Res.">
        <title>Multiple hybrid de novo genome assembly of finger millet, an orphan allotetraploid crop.</title>
        <authorList>
            <person name="Hatakeyama M."/>
            <person name="Aluri S."/>
            <person name="Balachadran M.T."/>
            <person name="Sivarajan S.R."/>
            <person name="Patrignani A."/>
            <person name="Gruter S."/>
            <person name="Poveda L."/>
            <person name="Shimizu-Inatsugi R."/>
            <person name="Baeten J."/>
            <person name="Francoijs K.J."/>
            <person name="Nataraja K.N."/>
            <person name="Reddy Y.A.N."/>
            <person name="Phadnis S."/>
            <person name="Ravikumar R.L."/>
            <person name="Schlapbach R."/>
            <person name="Sreeman S.M."/>
            <person name="Shimizu K.K."/>
        </authorList>
    </citation>
    <scope>NUCLEOTIDE SEQUENCE</scope>
</reference>
<dbReference type="PANTHER" id="PTHR12472">
    <property type="entry name" value="RAB3-GAP REGULATORY DOMAIN"/>
    <property type="match status" value="1"/>
</dbReference>
<reference evidence="2" key="2">
    <citation type="submission" date="2021-12" db="EMBL/GenBank/DDBJ databases">
        <title>Resequencing data analysis of finger millet.</title>
        <authorList>
            <person name="Hatakeyama M."/>
            <person name="Aluri S."/>
            <person name="Balachadran M.T."/>
            <person name="Sivarajan S.R."/>
            <person name="Poveda L."/>
            <person name="Shimizu-Inatsugi R."/>
            <person name="Schlapbach R."/>
            <person name="Sreeman S.M."/>
            <person name="Shimizu K.K."/>
        </authorList>
    </citation>
    <scope>NUCLEOTIDE SEQUENCE</scope>
</reference>
<sequence length="399" mass="43040">MAPRGHHLTEVALLASASTDLAAAGAGEREGWLDDPAVLASLSPRARALAVASAARSVLVIVPIGGGGGVTLKPALGSDEGRISAVEWVPLAGEDGAEAEEGVAVAMGTDAGWLLFYSLAGDLLHKQSMYPAKILKLNFRERKENAWEDSGSDELSVVFPGIIGRFDGADLQNMLQKSFQDVKSRLWKDKFEEDDADDEGSFGKIPFQIWNISKFGLCADAAIVGLMPPPLLELQVTKFYFYIAGQSSQRHYCSITVGEDAVVSAYRKLYSFLMVAYAAASPLTCLKDSPRKGERLTLSPSGTLAAITDSLGRILLLDTHALVAVRLWKDLFAKLETGGINLVRLLHYPTIVVNHDLADAYWITPPNHSMPQRKQDITTLNEVLIVSILIIFPAGGLPV</sequence>
<dbReference type="AlphaFoldDB" id="A0AAV5CKX3"/>
<keyword evidence="3" id="KW-1185">Reference proteome</keyword>
<dbReference type="EMBL" id="BQKI01000007">
    <property type="protein sequence ID" value="GJM99097.1"/>
    <property type="molecule type" value="Genomic_DNA"/>
</dbReference>
<feature type="domain" description="Rab3-GAP regulatory subunit N-terminal" evidence="1">
    <location>
        <begin position="278"/>
        <end position="329"/>
    </location>
</feature>
<evidence type="ECO:0000313" key="2">
    <source>
        <dbReference type="EMBL" id="GJM99097.1"/>
    </source>
</evidence>
<accession>A0AAV5CKX3</accession>
<organism evidence="2 3">
    <name type="scientific">Eleusine coracana subsp. coracana</name>
    <dbReference type="NCBI Taxonomy" id="191504"/>
    <lineage>
        <taxon>Eukaryota</taxon>
        <taxon>Viridiplantae</taxon>
        <taxon>Streptophyta</taxon>
        <taxon>Embryophyta</taxon>
        <taxon>Tracheophyta</taxon>
        <taxon>Spermatophyta</taxon>
        <taxon>Magnoliopsida</taxon>
        <taxon>Liliopsida</taxon>
        <taxon>Poales</taxon>
        <taxon>Poaceae</taxon>
        <taxon>PACMAD clade</taxon>
        <taxon>Chloridoideae</taxon>
        <taxon>Cynodonteae</taxon>
        <taxon>Eleusininae</taxon>
        <taxon>Eleusine</taxon>
    </lineage>
</organism>